<keyword evidence="1" id="KW-1133">Transmembrane helix</keyword>
<sequence length="34" mass="4000">MFKQNYKKSSHIYLIIEIMLYCLITVAIIGLLLL</sequence>
<evidence type="ECO:0000313" key="3">
    <source>
        <dbReference type="Proteomes" id="UP000240971"/>
    </source>
</evidence>
<dbReference type="AlphaFoldDB" id="A0A2P8HIY3"/>
<evidence type="ECO:0000256" key="1">
    <source>
        <dbReference type="SAM" id="Phobius"/>
    </source>
</evidence>
<reference evidence="2 3" key="1">
    <citation type="submission" date="2018-03" db="EMBL/GenBank/DDBJ databases">
        <title>Genomic Encyclopedia of Archaeal and Bacterial Type Strains, Phase II (KMG-II): from individual species to whole genera.</title>
        <authorList>
            <person name="Goeker M."/>
        </authorList>
    </citation>
    <scope>NUCLEOTIDE SEQUENCE [LARGE SCALE GENOMIC DNA]</scope>
    <source>
        <strain evidence="2 3">DSM 24859</strain>
    </source>
</reference>
<accession>A0A2P8HIY3</accession>
<comment type="caution">
    <text evidence="2">The sequence shown here is derived from an EMBL/GenBank/DDBJ whole genome shotgun (WGS) entry which is preliminary data.</text>
</comment>
<keyword evidence="3" id="KW-1185">Reference proteome</keyword>
<protein>
    <submittedName>
        <fullName evidence="2">Uncharacterized protein</fullName>
    </submittedName>
</protein>
<keyword evidence="1" id="KW-0472">Membrane</keyword>
<feature type="transmembrane region" description="Helical" evidence="1">
    <location>
        <begin position="12"/>
        <end position="33"/>
    </location>
</feature>
<dbReference type="Proteomes" id="UP000240971">
    <property type="component" value="Unassembled WGS sequence"/>
</dbReference>
<name>A0A2P8HIY3_CHINA</name>
<keyword evidence="1" id="KW-0812">Transmembrane</keyword>
<evidence type="ECO:0000313" key="2">
    <source>
        <dbReference type="EMBL" id="PSL46179.1"/>
    </source>
</evidence>
<gene>
    <name evidence="2" type="ORF">CLV51_103155</name>
</gene>
<organism evidence="2 3">
    <name type="scientific">Chitinophaga niastensis</name>
    <dbReference type="NCBI Taxonomy" id="536980"/>
    <lineage>
        <taxon>Bacteria</taxon>
        <taxon>Pseudomonadati</taxon>
        <taxon>Bacteroidota</taxon>
        <taxon>Chitinophagia</taxon>
        <taxon>Chitinophagales</taxon>
        <taxon>Chitinophagaceae</taxon>
        <taxon>Chitinophaga</taxon>
    </lineage>
</organism>
<dbReference type="EMBL" id="PYAW01000003">
    <property type="protein sequence ID" value="PSL46179.1"/>
    <property type="molecule type" value="Genomic_DNA"/>
</dbReference>
<proteinExistence type="predicted"/>